<organism evidence="2 3">
    <name type="scientific">Synaphobranchus kaupii</name>
    <name type="common">Kaup's arrowtooth eel</name>
    <dbReference type="NCBI Taxonomy" id="118154"/>
    <lineage>
        <taxon>Eukaryota</taxon>
        <taxon>Metazoa</taxon>
        <taxon>Chordata</taxon>
        <taxon>Craniata</taxon>
        <taxon>Vertebrata</taxon>
        <taxon>Euteleostomi</taxon>
        <taxon>Actinopterygii</taxon>
        <taxon>Neopterygii</taxon>
        <taxon>Teleostei</taxon>
        <taxon>Anguilliformes</taxon>
        <taxon>Synaphobranchidae</taxon>
        <taxon>Synaphobranchus</taxon>
    </lineage>
</organism>
<dbReference type="Proteomes" id="UP001152622">
    <property type="component" value="Chromosome 17"/>
</dbReference>
<evidence type="ECO:0000256" key="1">
    <source>
        <dbReference type="SAM" id="MobiDB-lite"/>
    </source>
</evidence>
<gene>
    <name evidence="2" type="ORF">SKAU_G00360130</name>
</gene>
<dbReference type="EMBL" id="JAINUF010000017">
    <property type="protein sequence ID" value="KAJ8339227.1"/>
    <property type="molecule type" value="Genomic_DNA"/>
</dbReference>
<feature type="region of interest" description="Disordered" evidence="1">
    <location>
        <begin position="1"/>
        <end position="22"/>
    </location>
</feature>
<name>A0A9Q1IGT2_SYNKA</name>
<reference evidence="2" key="1">
    <citation type="journal article" date="2023" name="Science">
        <title>Genome structures resolve the early diversification of teleost fishes.</title>
        <authorList>
            <person name="Parey E."/>
            <person name="Louis A."/>
            <person name="Montfort J."/>
            <person name="Bouchez O."/>
            <person name="Roques C."/>
            <person name="Iampietro C."/>
            <person name="Lluch J."/>
            <person name="Castinel A."/>
            <person name="Donnadieu C."/>
            <person name="Desvignes T."/>
            <person name="Floi Bucao C."/>
            <person name="Jouanno E."/>
            <person name="Wen M."/>
            <person name="Mejri S."/>
            <person name="Dirks R."/>
            <person name="Jansen H."/>
            <person name="Henkel C."/>
            <person name="Chen W.J."/>
            <person name="Zahm M."/>
            <person name="Cabau C."/>
            <person name="Klopp C."/>
            <person name="Thompson A.W."/>
            <person name="Robinson-Rechavi M."/>
            <person name="Braasch I."/>
            <person name="Lecointre G."/>
            <person name="Bobe J."/>
            <person name="Postlethwait J.H."/>
            <person name="Berthelot C."/>
            <person name="Roest Crollius H."/>
            <person name="Guiguen Y."/>
        </authorList>
    </citation>
    <scope>NUCLEOTIDE SEQUENCE</scope>
    <source>
        <strain evidence="2">WJC10195</strain>
    </source>
</reference>
<dbReference type="AlphaFoldDB" id="A0A9Q1IGT2"/>
<keyword evidence="3" id="KW-1185">Reference proteome</keyword>
<comment type="caution">
    <text evidence="2">The sequence shown here is derived from an EMBL/GenBank/DDBJ whole genome shotgun (WGS) entry which is preliminary data.</text>
</comment>
<evidence type="ECO:0000313" key="3">
    <source>
        <dbReference type="Proteomes" id="UP001152622"/>
    </source>
</evidence>
<evidence type="ECO:0000313" key="2">
    <source>
        <dbReference type="EMBL" id="KAJ8339227.1"/>
    </source>
</evidence>
<accession>A0A9Q1IGT2</accession>
<sequence>MGSKWIVSGADVAPPRHSRGAAPGLPIRCLSEATPLLIRQDHPTAAASLSVASAILSSSIRARCFCSAMQAGSAFEECSTPPAGFWRFSRKVRRERQAVISFPATAA</sequence>
<protein>
    <submittedName>
        <fullName evidence="2">Uncharacterized protein</fullName>
    </submittedName>
</protein>
<proteinExistence type="predicted"/>